<organism evidence="1 2">
    <name type="scientific">Rubrimonas cliftonensis</name>
    <dbReference type="NCBI Taxonomy" id="89524"/>
    <lineage>
        <taxon>Bacteria</taxon>
        <taxon>Pseudomonadati</taxon>
        <taxon>Pseudomonadota</taxon>
        <taxon>Alphaproteobacteria</taxon>
        <taxon>Rhodobacterales</taxon>
        <taxon>Paracoccaceae</taxon>
        <taxon>Rubrimonas</taxon>
    </lineage>
</organism>
<gene>
    <name evidence="1" type="ORF">SAMN05444370_10640</name>
</gene>
<keyword evidence="2" id="KW-1185">Reference proteome</keyword>
<sequence length="316" mass="34116">MMFAGGTESFEARYRGVSPQLLARVRQNWSAQQIDLDALWREAVAAMPGFRDPEPGVAALDSRPVDLLLLFDQGYLWVDALRREAAALIAHPPDAQTALTREQTSGLGALAARLCDDLAAVRLLALAGLATPAMQISRTVSEDVDLALAILVRRKVAAAFDACRTPEDAAAFWRSHVAGGRAFQLVARALYEHGLDRGEDSEYARWRREVLTFLGAAVHGGPGAGMGAAAQAARRAPLGSALQECLYFATVRVQELSAYAIVLGASLRADLGRLAPQSPAQAARLRFLLRGGDILIDQMRWLTEADEPPRRSAALH</sequence>
<dbReference type="RefSeq" id="WP_093253465.1">
    <property type="nucleotide sequence ID" value="NZ_FNQM01000006.1"/>
</dbReference>
<proteinExistence type="predicted"/>
<dbReference type="AlphaFoldDB" id="A0A1H4BU04"/>
<protein>
    <submittedName>
        <fullName evidence="1">Uncharacterized protein</fullName>
    </submittedName>
</protein>
<evidence type="ECO:0000313" key="1">
    <source>
        <dbReference type="EMBL" id="SEA51564.1"/>
    </source>
</evidence>
<accession>A0A1H4BU04</accession>
<evidence type="ECO:0000313" key="2">
    <source>
        <dbReference type="Proteomes" id="UP000198703"/>
    </source>
</evidence>
<name>A0A1H4BU04_9RHOB</name>
<reference evidence="1 2" key="1">
    <citation type="submission" date="2016-10" db="EMBL/GenBank/DDBJ databases">
        <authorList>
            <person name="de Groot N.N."/>
        </authorList>
    </citation>
    <scope>NUCLEOTIDE SEQUENCE [LARGE SCALE GENOMIC DNA]</scope>
    <source>
        <strain evidence="1 2">DSM 15345</strain>
    </source>
</reference>
<dbReference type="Proteomes" id="UP000198703">
    <property type="component" value="Unassembled WGS sequence"/>
</dbReference>
<dbReference type="EMBL" id="FNQM01000006">
    <property type="protein sequence ID" value="SEA51564.1"/>
    <property type="molecule type" value="Genomic_DNA"/>
</dbReference>
<dbReference type="OrthoDB" id="6057093at2"/>